<evidence type="ECO:0000313" key="3">
    <source>
        <dbReference type="Proteomes" id="UP001642464"/>
    </source>
</evidence>
<dbReference type="EMBL" id="CAXAMM010041374">
    <property type="protein sequence ID" value="CAK9099074.1"/>
    <property type="molecule type" value="Genomic_DNA"/>
</dbReference>
<evidence type="ECO:0000313" key="1">
    <source>
        <dbReference type="EMBL" id="CAK9099074.1"/>
    </source>
</evidence>
<name>A0ABP0RGQ6_9DINO</name>
<dbReference type="Proteomes" id="UP001642464">
    <property type="component" value="Unassembled WGS sequence"/>
</dbReference>
<sequence>MIFAPLDLQDDREFAMSLTVRLLLHNASAFHRRIVWPVGEFPLRLLQFADLSQVRRLAKLLLEKSNLEKNTAKFRDIFRKELAEAEKTGYLPGRLKEAIHALKTLWSPDVRDAERTNKAVSLIATRSPNIGDELLSSRVNLKFFMGETCAGAGLQKKRWTLFRPVAEGLKNLCMSGWESKDEVMSNEARWTPPGPPPNLPAADEAYDKMRDGGRARTSMPEKWAACVNMSVNKTLVGSVAWECFGVAICIGEKIAGSAATKFNVYIVAEKVRTALRLVPCTLQAGGMRMLRINTPLRIMTSHDVLAGFYDSVCAGNKVSVMALGLTSLGSADMGTLEVATVGTINKIAELEKPSVTFKRRAGGGDGTLQTAMDETVTVSADSAEANAEIPEADGVDVDPANEGLDLLLEHLQEQQAESGPEDDEGDGPQQDLHDQDLHRLEMFCRRDSQATDFARMDREASDYIEELAGLSEEAVAAGHEQKIYNEAKKALQKTDHASADVNVQIDVFGNAAEMNAHTLEEAVEEAVLNHLCGNEQNIQLQANAASTGSANAVSAATSSNHYLLRWVQEMTASAEAFKFLAKDQPNKSDGSLGLVTVKGSDGPRVCLFQWVLPLKSGRIADLDENSCVKMIVPVGAKKNPISPQETILTSTGVSLEKVKKKERPSIPGSLLRLIKIWEAALALQSEENESSVFGDGCSYCEQVGELRLHMCCCCLQTYHEECVDAVVNALSVLEAEAKAESHGASPMATELTTALNSVKLPRLLWGGKRLG</sequence>
<evidence type="ECO:0000313" key="2">
    <source>
        <dbReference type="EMBL" id="CAK9099444.1"/>
    </source>
</evidence>
<gene>
    <name evidence="1" type="ORF">SCF082_LOCUS46422</name>
    <name evidence="2" type="ORF">SCF082_LOCUS46576</name>
</gene>
<reference evidence="2 3" key="1">
    <citation type="submission" date="2024-02" db="EMBL/GenBank/DDBJ databases">
        <authorList>
            <person name="Chen Y."/>
            <person name="Shah S."/>
            <person name="Dougan E. K."/>
            <person name="Thang M."/>
            <person name="Chan C."/>
        </authorList>
    </citation>
    <scope>NUCLEOTIDE SEQUENCE [LARGE SCALE GENOMIC DNA]</scope>
</reference>
<proteinExistence type="predicted"/>
<dbReference type="EMBL" id="CAXAMM010041451">
    <property type="protein sequence ID" value="CAK9099444.1"/>
    <property type="molecule type" value="Genomic_DNA"/>
</dbReference>
<comment type="caution">
    <text evidence="2">The sequence shown here is derived from an EMBL/GenBank/DDBJ whole genome shotgun (WGS) entry which is preliminary data.</text>
</comment>
<organism evidence="2 3">
    <name type="scientific">Durusdinium trenchii</name>
    <dbReference type="NCBI Taxonomy" id="1381693"/>
    <lineage>
        <taxon>Eukaryota</taxon>
        <taxon>Sar</taxon>
        <taxon>Alveolata</taxon>
        <taxon>Dinophyceae</taxon>
        <taxon>Suessiales</taxon>
        <taxon>Symbiodiniaceae</taxon>
        <taxon>Durusdinium</taxon>
    </lineage>
</organism>
<keyword evidence="3" id="KW-1185">Reference proteome</keyword>
<evidence type="ECO:0008006" key="4">
    <source>
        <dbReference type="Google" id="ProtNLM"/>
    </source>
</evidence>
<accession>A0ABP0RGQ6</accession>
<protein>
    <recommendedName>
        <fullName evidence="4">FACT complex subunit</fullName>
    </recommendedName>
</protein>